<feature type="chain" id="PRO_5023076274" evidence="4">
    <location>
        <begin position="26"/>
        <end position="308"/>
    </location>
</feature>
<dbReference type="Proteomes" id="UP000321533">
    <property type="component" value="Chromosome"/>
</dbReference>
<dbReference type="InterPro" id="IPR013105">
    <property type="entry name" value="TPR_2"/>
</dbReference>
<evidence type="ECO:0000313" key="6">
    <source>
        <dbReference type="Proteomes" id="UP000321533"/>
    </source>
</evidence>
<keyword evidence="1" id="KW-0677">Repeat</keyword>
<dbReference type="InterPro" id="IPR019734">
    <property type="entry name" value="TPR_rpt"/>
</dbReference>
<feature type="repeat" description="TPR" evidence="3">
    <location>
        <begin position="61"/>
        <end position="94"/>
    </location>
</feature>
<dbReference type="PROSITE" id="PS50005">
    <property type="entry name" value="TPR"/>
    <property type="match status" value="1"/>
</dbReference>
<evidence type="ECO:0000256" key="2">
    <source>
        <dbReference type="ARBA" id="ARBA00022803"/>
    </source>
</evidence>
<dbReference type="Gene3D" id="1.25.40.10">
    <property type="entry name" value="Tetratricopeptide repeat domain"/>
    <property type="match status" value="1"/>
</dbReference>
<dbReference type="InterPro" id="IPR011990">
    <property type="entry name" value="TPR-like_helical_dom_sf"/>
</dbReference>
<evidence type="ECO:0000313" key="5">
    <source>
        <dbReference type="EMBL" id="QEC66124.1"/>
    </source>
</evidence>
<proteinExistence type="predicted"/>
<dbReference type="AlphaFoldDB" id="A0A5B8V416"/>
<reference evidence="5 6" key="1">
    <citation type="journal article" date="2016" name="Int. J. Syst. Evol. Microbiol.">
        <title>Panacibacter ginsenosidivorans gen. nov., sp. nov., with ginsenoside converting activity isolated from soil of a ginseng field.</title>
        <authorList>
            <person name="Siddiqi M.Z."/>
            <person name="Muhammad Shafi S."/>
            <person name="Choi K.D."/>
            <person name="Im W.T."/>
        </authorList>
    </citation>
    <scope>NUCLEOTIDE SEQUENCE [LARGE SCALE GENOMIC DNA]</scope>
    <source>
        <strain evidence="5 6">Gsoil1550</strain>
    </source>
</reference>
<gene>
    <name evidence="5" type="ORF">FRZ67_01940</name>
</gene>
<dbReference type="OrthoDB" id="1121396at2"/>
<dbReference type="EMBL" id="CP042435">
    <property type="protein sequence ID" value="QEC66124.1"/>
    <property type="molecule type" value="Genomic_DNA"/>
</dbReference>
<name>A0A5B8V416_9BACT</name>
<accession>A0A5B8V416</accession>
<dbReference type="Pfam" id="PF07719">
    <property type="entry name" value="TPR_2"/>
    <property type="match status" value="1"/>
</dbReference>
<evidence type="ECO:0000256" key="3">
    <source>
        <dbReference type="PROSITE-ProRule" id="PRU00339"/>
    </source>
</evidence>
<feature type="signal peptide" evidence="4">
    <location>
        <begin position="1"/>
        <end position="25"/>
    </location>
</feature>
<protein>
    <submittedName>
        <fullName evidence="5">Tetratricopeptide repeat protein</fullName>
    </submittedName>
</protein>
<dbReference type="RefSeq" id="WP_147187924.1">
    <property type="nucleotide sequence ID" value="NZ_CP042435.1"/>
</dbReference>
<evidence type="ECO:0000256" key="1">
    <source>
        <dbReference type="ARBA" id="ARBA00022737"/>
    </source>
</evidence>
<organism evidence="5 6">
    <name type="scientific">Panacibacter ginsenosidivorans</name>
    <dbReference type="NCBI Taxonomy" id="1813871"/>
    <lineage>
        <taxon>Bacteria</taxon>
        <taxon>Pseudomonadati</taxon>
        <taxon>Bacteroidota</taxon>
        <taxon>Chitinophagia</taxon>
        <taxon>Chitinophagales</taxon>
        <taxon>Chitinophagaceae</taxon>
        <taxon>Panacibacter</taxon>
    </lineage>
</organism>
<dbReference type="SUPFAM" id="SSF48452">
    <property type="entry name" value="TPR-like"/>
    <property type="match status" value="1"/>
</dbReference>
<keyword evidence="4" id="KW-0732">Signal</keyword>
<evidence type="ECO:0000256" key="4">
    <source>
        <dbReference type="SAM" id="SignalP"/>
    </source>
</evidence>
<sequence length="308" mass="35223">MKIRPVHFKSLLLFFTVFLSGNIMSQSSQSMLVADSLYYAQNWNDARNIYERLLGDTSQNSIAWNRLGFSDYNIGNYDKALYCYAKALTFKPILPVKASVFSRMARIHALKNEKQKALTDIDSAFKAGYLNLSEMDSLTDFNNIRNEPGFVSLRQKIYAIAFPCMSDTHAREFDFWVGEWDVYVTGTTNYAGHSLVQVISGGCAILENWDSPSSTGKSINFIDPNTNKWKQSWAGSYANGVQEFINGEYRDSAMHFDFERKNAQGNKTMGRFIFYNQGPNQVRQFSESSADNGKTWTTNYDLTYKRRN</sequence>
<keyword evidence="6" id="KW-1185">Reference proteome</keyword>
<dbReference type="KEGG" id="pgin:FRZ67_01940"/>
<keyword evidence="2 3" id="KW-0802">TPR repeat</keyword>
<dbReference type="SMART" id="SM00028">
    <property type="entry name" value="TPR"/>
    <property type="match status" value="2"/>
</dbReference>